<gene>
    <name evidence="1" type="ORF">ACFSSE_08395</name>
</gene>
<dbReference type="RefSeq" id="WP_379042102.1">
    <property type="nucleotide sequence ID" value="NZ_JBHSKW010000019.1"/>
</dbReference>
<comment type="caution">
    <text evidence="1">The sequence shown here is derived from an EMBL/GenBank/DDBJ whole genome shotgun (WGS) entry which is preliminary data.</text>
</comment>
<name>A0ABW5TR67_9SPHI</name>
<evidence type="ECO:0000313" key="2">
    <source>
        <dbReference type="Proteomes" id="UP001597546"/>
    </source>
</evidence>
<evidence type="ECO:0000313" key="1">
    <source>
        <dbReference type="EMBL" id="MFD2731725.1"/>
    </source>
</evidence>
<keyword evidence="2" id="KW-1185">Reference proteome</keyword>
<sequence>MAILALGAAWGVSKFVFDEMVTTDDRVSVPDEKLSLVNDIFNRVSRLDQSQRYIDNNNQNKSTSFLKDSRSLKSSLDSLKELYILDSLQLRRIKSIRKLLAERDKQFILYLRVRDSLLNTKNFSNEIEKLNNIFSERVFQSDSAIYTTENKTSTTTLNSEDGRKGIFNKIFGKKKTESYKVVSEELKIKRDTLDGFAEDSILKNMEASLNLIKNRQKLKSSIFIAEETRLATNSNKLTQQMLAILLEVRNEALIQIELNGKHARNVVNKGIRHISLILLTFY</sequence>
<reference evidence="2" key="1">
    <citation type="journal article" date="2019" name="Int. J. Syst. Evol. Microbiol.">
        <title>The Global Catalogue of Microorganisms (GCM) 10K type strain sequencing project: providing services to taxonomists for standard genome sequencing and annotation.</title>
        <authorList>
            <consortium name="The Broad Institute Genomics Platform"/>
            <consortium name="The Broad Institute Genome Sequencing Center for Infectious Disease"/>
            <person name="Wu L."/>
            <person name="Ma J."/>
        </authorList>
    </citation>
    <scope>NUCLEOTIDE SEQUENCE [LARGE SCALE GENOMIC DNA]</scope>
    <source>
        <strain evidence="2">KCTC 42456</strain>
    </source>
</reference>
<dbReference type="Proteomes" id="UP001597546">
    <property type="component" value="Unassembled WGS sequence"/>
</dbReference>
<protein>
    <submittedName>
        <fullName evidence="1">Uncharacterized protein</fullName>
    </submittedName>
</protein>
<dbReference type="EMBL" id="JBHULV010000025">
    <property type="protein sequence ID" value="MFD2731725.1"/>
    <property type="molecule type" value="Genomic_DNA"/>
</dbReference>
<accession>A0ABW5TR67</accession>
<organism evidence="1 2">
    <name type="scientific">Pedobacter alpinus</name>
    <dbReference type="NCBI Taxonomy" id="1590643"/>
    <lineage>
        <taxon>Bacteria</taxon>
        <taxon>Pseudomonadati</taxon>
        <taxon>Bacteroidota</taxon>
        <taxon>Sphingobacteriia</taxon>
        <taxon>Sphingobacteriales</taxon>
        <taxon>Sphingobacteriaceae</taxon>
        <taxon>Pedobacter</taxon>
    </lineage>
</organism>
<proteinExistence type="predicted"/>